<evidence type="ECO:0008006" key="12">
    <source>
        <dbReference type="Google" id="ProtNLM"/>
    </source>
</evidence>
<feature type="domain" description="Acyl-CoA dehydrogenase/oxidase N-terminal" evidence="9">
    <location>
        <begin position="34"/>
        <end position="127"/>
    </location>
</feature>
<dbReference type="Gene3D" id="2.40.110.10">
    <property type="entry name" value="Butyryl-CoA Dehydrogenase, subunit A, domain 2"/>
    <property type="match status" value="1"/>
</dbReference>
<dbReference type="InterPro" id="IPR009075">
    <property type="entry name" value="AcylCo_DH/oxidase_C"/>
</dbReference>
<feature type="domain" description="Acyl-CoA oxidase/dehydrogenase middle" evidence="8">
    <location>
        <begin position="131"/>
        <end position="225"/>
    </location>
</feature>
<evidence type="ECO:0000259" key="9">
    <source>
        <dbReference type="Pfam" id="PF02771"/>
    </source>
</evidence>
<dbReference type="InterPro" id="IPR046373">
    <property type="entry name" value="Acyl-CoA_Oxase/DH_mid-dom_sf"/>
</dbReference>
<comment type="cofactor">
    <cofactor evidence="1 6">
        <name>FAD</name>
        <dbReference type="ChEBI" id="CHEBI:57692"/>
    </cofactor>
</comment>
<dbReference type="SUPFAM" id="SSF56645">
    <property type="entry name" value="Acyl-CoA dehydrogenase NM domain-like"/>
    <property type="match status" value="1"/>
</dbReference>
<comment type="caution">
    <text evidence="10">The sequence shown here is derived from an EMBL/GenBank/DDBJ whole genome shotgun (WGS) entry which is preliminary data.</text>
</comment>
<evidence type="ECO:0000256" key="6">
    <source>
        <dbReference type="RuleBase" id="RU362125"/>
    </source>
</evidence>
<keyword evidence="3 6" id="KW-0285">Flavoprotein</keyword>
<evidence type="ECO:0000313" key="10">
    <source>
        <dbReference type="EMBL" id="KRO40611.1"/>
    </source>
</evidence>
<dbReference type="Gene3D" id="1.20.140.10">
    <property type="entry name" value="Butyryl-CoA Dehydrogenase, subunit A, domain 3"/>
    <property type="match status" value="1"/>
</dbReference>
<dbReference type="GO" id="GO:0050660">
    <property type="term" value="F:flavin adenine dinucleotide binding"/>
    <property type="evidence" value="ECO:0007669"/>
    <property type="project" value="InterPro"/>
</dbReference>
<dbReference type="InterPro" id="IPR036250">
    <property type="entry name" value="AcylCo_DH-like_C"/>
</dbReference>
<dbReference type="Gene3D" id="1.10.540.10">
    <property type="entry name" value="Acyl-CoA dehydrogenase/oxidase, N-terminal domain"/>
    <property type="match status" value="1"/>
</dbReference>
<dbReference type="AlphaFoldDB" id="A0A0R2PWX8"/>
<proteinExistence type="inferred from homology"/>
<protein>
    <recommendedName>
        <fullName evidence="12">Acyl-CoA dehydrogenase</fullName>
    </recommendedName>
</protein>
<evidence type="ECO:0000256" key="5">
    <source>
        <dbReference type="ARBA" id="ARBA00023002"/>
    </source>
</evidence>
<name>A0A0R2PWX8_9GAMM</name>
<dbReference type="InterPro" id="IPR013786">
    <property type="entry name" value="AcylCoA_DH/ox_N"/>
</dbReference>
<evidence type="ECO:0000256" key="3">
    <source>
        <dbReference type="ARBA" id="ARBA00022630"/>
    </source>
</evidence>
<evidence type="ECO:0000259" key="8">
    <source>
        <dbReference type="Pfam" id="PF02770"/>
    </source>
</evidence>
<dbReference type="InterPro" id="IPR052161">
    <property type="entry name" value="Mycobact_Acyl-CoA_DH"/>
</dbReference>
<dbReference type="InterPro" id="IPR009100">
    <property type="entry name" value="AcylCoA_DH/oxidase_NM_dom_sf"/>
</dbReference>
<dbReference type="Pfam" id="PF02770">
    <property type="entry name" value="Acyl-CoA_dh_M"/>
    <property type="match status" value="1"/>
</dbReference>
<evidence type="ECO:0000256" key="2">
    <source>
        <dbReference type="ARBA" id="ARBA00009347"/>
    </source>
</evidence>
<feature type="domain" description="Acyl-CoA dehydrogenase/oxidase C-terminal" evidence="7">
    <location>
        <begin position="237"/>
        <end position="387"/>
    </location>
</feature>
<dbReference type="Proteomes" id="UP000050874">
    <property type="component" value="Unassembled WGS sequence"/>
</dbReference>
<evidence type="ECO:0000256" key="4">
    <source>
        <dbReference type="ARBA" id="ARBA00022827"/>
    </source>
</evidence>
<keyword evidence="5 6" id="KW-0560">Oxidoreductase</keyword>
<dbReference type="GO" id="GO:0016627">
    <property type="term" value="F:oxidoreductase activity, acting on the CH-CH group of donors"/>
    <property type="evidence" value="ECO:0007669"/>
    <property type="project" value="InterPro"/>
</dbReference>
<keyword evidence="4 6" id="KW-0274">FAD</keyword>
<evidence type="ECO:0000259" key="7">
    <source>
        <dbReference type="Pfam" id="PF00441"/>
    </source>
</evidence>
<dbReference type="PANTHER" id="PTHR43292">
    <property type="entry name" value="ACYL-COA DEHYDROGENASE"/>
    <property type="match status" value="1"/>
</dbReference>
<gene>
    <name evidence="10" type="ORF">ABR63_07670</name>
</gene>
<comment type="similarity">
    <text evidence="2 6">Belongs to the acyl-CoA dehydrogenase family.</text>
</comment>
<reference evidence="11" key="1">
    <citation type="submission" date="2015-10" db="EMBL/GenBank/DDBJ databases">
        <title>Metagenome-Assembled Genomes uncover a global brackish microbiome.</title>
        <authorList>
            <person name="Hugerth L.W."/>
            <person name="Larsson J."/>
            <person name="Alneberg J."/>
            <person name="Lindh M.V."/>
            <person name="Legrand C."/>
            <person name="Pinhassi J."/>
            <person name="Andersson A."/>
        </authorList>
    </citation>
    <scope>NUCLEOTIDE SEQUENCE [LARGE SCALE GENOMIC DNA]</scope>
</reference>
<dbReference type="GO" id="GO:0005886">
    <property type="term" value="C:plasma membrane"/>
    <property type="evidence" value="ECO:0007669"/>
    <property type="project" value="TreeGrafter"/>
</dbReference>
<dbReference type="InterPro" id="IPR037069">
    <property type="entry name" value="AcylCoA_DH/ox_N_sf"/>
</dbReference>
<dbReference type="Pfam" id="PF02771">
    <property type="entry name" value="Acyl-CoA_dh_N"/>
    <property type="match status" value="1"/>
</dbReference>
<organism evidence="10 11">
    <name type="scientific">SAR86 cluster bacterium BACL1 MAG-120920-bin57</name>
    <dbReference type="NCBI Taxonomy" id="1655571"/>
    <lineage>
        <taxon>Bacteria</taxon>
        <taxon>Pseudomonadati</taxon>
        <taxon>Pseudomonadota</taxon>
        <taxon>Gammaproteobacteria</taxon>
        <taxon>SAR86 cluster</taxon>
    </lineage>
</organism>
<dbReference type="EMBL" id="LIAV01000085">
    <property type="protein sequence ID" value="KRO40611.1"/>
    <property type="molecule type" value="Genomic_DNA"/>
</dbReference>
<dbReference type="PANTHER" id="PTHR43292:SF3">
    <property type="entry name" value="ACYL-COA DEHYDROGENASE FADE29"/>
    <property type="match status" value="1"/>
</dbReference>
<sequence>MMEHSIAKFTQEIDDWIELHCPESMRTPMPVSEQVWASSNIHFPSKDSKDWFDAMVSKGWCTPEWPKEFGGGGLTFDESKILKQRLKFFGCRPAQINFGISMLGPVLLEFGTDEQKQEFLPKISRGEIWWCQGFSEPGAGSDLANISTTAYLSNGKYAIEGSKIWTSEANKADWMYCLVRTDKTVKKQAGISFVLIDLKQPNIDIKPIQLLSGQSPFCQVYFDNVYANESHRIAAENDGWKVAKRLLQFERIMMADMESEGAVDVEPLKVFRDSHPSASLGSKKLLKKIIAHEMRNHLIEMTMSRSTAESQNGFSPAGLILKYISTEETQTRWELNVSSLGMGGLEIVDHSAGVKKEVSKSFFYSKAYTIAGGSSEVQLNIISKNILGLIS</sequence>
<accession>A0A0R2PWX8</accession>
<evidence type="ECO:0000313" key="11">
    <source>
        <dbReference type="Proteomes" id="UP000050874"/>
    </source>
</evidence>
<dbReference type="Pfam" id="PF00441">
    <property type="entry name" value="Acyl-CoA_dh_1"/>
    <property type="match status" value="1"/>
</dbReference>
<dbReference type="InterPro" id="IPR006091">
    <property type="entry name" value="Acyl-CoA_Oxase/DH_mid-dom"/>
</dbReference>
<dbReference type="SUPFAM" id="SSF47203">
    <property type="entry name" value="Acyl-CoA dehydrogenase C-terminal domain-like"/>
    <property type="match status" value="1"/>
</dbReference>
<evidence type="ECO:0000256" key="1">
    <source>
        <dbReference type="ARBA" id="ARBA00001974"/>
    </source>
</evidence>